<name>A0A3S0GEF0_9ENTE</name>
<reference evidence="3 4" key="1">
    <citation type="submission" date="2018-03" db="EMBL/GenBank/DDBJ databases">
        <authorList>
            <person name="Gulvik C.A."/>
        </authorList>
    </citation>
    <scope>NUCLEOTIDE SEQUENCE [LARGE SCALE GENOMIC DNA]</scope>
    <source>
        <strain evidence="3 4">JCM 31581</strain>
    </source>
</reference>
<feature type="domain" description="WxL" evidence="2">
    <location>
        <begin position="52"/>
        <end position="308"/>
    </location>
</feature>
<dbReference type="Proteomes" id="UP000277864">
    <property type="component" value="Unassembled WGS sequence"/>
</dbReference>
<sequence>MIAKKNSYFLYGVCYILLGVGMIAFPKQVMGDNWVEENTLETIFRFSFRSVIDPTTPSATKNVHIVPKDPESMGMSHSALALDYVSNFHFGLHPVRSESDTFYAKYDVVRVGDRGREDNEDTSQEGSNRVLPHFIQITDKRLSKEEGNPINPAGWRLTVSQEDEFRLDLKRQDELNITGQSARLKDTVINMKQVTQRDGRFLENLETAAPHPISDINISPSQPQLVWYANANEGYNTWSIYYGKVTEEPEPEEIQNQAIPQDVKQYFALLEEHIPENKQGVSLYIPKKNKLYSGKYSAVLNWSLEDVPNL</sequence>
<evidence type="ECO:0000313" key="4">
    <source>
        <dbReference type="Proteomes" id="UP000277864"/>
    </source>
</evidence>
<organism evidence="3 4">
    <name type="scientific">Vagococcus humatus</name>
    <dbReference type="NCBI Taxonomy" id="1889241"/>
    <lineage>
        <taxon>Bacteria</taxon>
        <taxon>Bacillati</taxon>
        <taxon>Bacillota</taxon>
        <taxon>Bacilli</taxon>
        <taxon>Lactobacillales</taxon>
        <taxon>Enterococcaceae</taxon>
        <taxon>Vagococcus</taxon>
    </lineage>
</organism>
<protein>
    <recommendedName>
        <fullName evidence="2">WxL domain-containing protein</fullName>
    </recommendedName>
</protein>
<evidence type="ECO:0000259" key="2">
    <source>
        <dbReference type="Pfam" id="PF13731"/>
    </source>
</evidence>
<dbReference type="RefSeq" id="WP_125942490.1">
    <property type="nucleotide sequence ID" value="NZ_PXZH01000001.1"/>
</dbReference>
<keyword evidence="1" id="KW-0472">Membrane</keyword>
<keyword evidence="1" id="KW-1133">Transmembrane helix</keyword>
<comment type="caution">
    <text evidence="3">The sequence shown here is derived from an EMBL/GenBank/DDBJ whole genome shotgun (WGS) entry which is preliminary data.</text>
</comment>
<keyword evidence="4" id="KW-1185">Reference proteome</keyword>
<dbReference type="AlphaFoldDB" id="A0A3S0GEF0"/>
<evidence type="ECO:0000313" key="3">
    <source>
        <dbReference type="EMBL" id="RST89878.1"/>
    </source>
</evidence>
<dbReference type="InterPro" id="IPR027994">
    <property type="entry name" value="WxL_dom"/>
</dbReference>
<dbReference type="Pfam" id="PF13731">
    <property type="entry name" value="WxL"/>
    <property type="match status" value="1"/>
</dbReference>
<evidence type="ECO:0000256" key="1">
    <source>
        <dbReference type="SAM" id="Phobius"/>
    </source>
</evidence>
<dbReference type="OrthoDB" id="2339326at2"/>
<accession>A0A3S0GEF0</accession>
<feature type="transmembrane region" description="Helical" evidence="1">
    <location>
        <begin position="7"/>
        <end position="25"/>
    </location>
</feature>
<gene>
    <name evidence="3" type="ORF">C7P63_02020</name>
</gene>
<keyword evidence="1" id="KW-0812">Transmembrane</keyword>
<proteinExistence type="predicted"/>
<dbReference type="EMBL" id="PXZH01000001">
    <property type="protein sequence ID" value="RST89878.1"/>
    <property type="molecule type" value="Genomic_DNA"/>
</dbReference>